<gene>
    <name evidence="8" type="ORF">CK620_09200</name>
</gene>
<dbReference type="InterPro" id="IPR003439">
    <property type="entry name" value="ABC_transporter-like_ATP-bd"/>
</dbReference>
<dbReference type="PROSITE" id="PS50893">
    <property type="entry name" value="ABC_TRANSPORTER_2"/>
    <property type="match status" value="1"/>
</dbReference>
<dbReference type="AlphaFoldDB" id="A0A2A2A9E2"/>
<evidence type="ECO:0000313" key="9">
    <source>
        <dbReference type="Proteomes" id="UP000217999"/>
    </source>
</evidence>
<evidence type="ECO:0000256" key="3">
    <source>
        <dbReference type="ARBA" id="ARBA00022475"/>
    </source>
</evidence>
<dbReference type="GO" id="GO:0005524">
    <property type="term" value="F:ATP binding"/>
    <property type="evidence" value="ECO:0007669"/>
    <property type="project" value="UniProtKB-KW"/>
</dbReference>
<accession>A0A2A2A9E2</accession>
<dbReference type="Pfam" id="PF00005">
    <property type="entry name" value="ABC_tran"/>
    <property type="match status" value="1"/>
</dbReference>
<dbReference type="PANTHER" id="PTHR43820">
    <property type="entry name" value="HIGH-AFFINITY BRANCHED-CHAIN AMINO ACID TRANSPORT ATP-BINDING PROTEIN LIVF"/>
    <property type="match status" value="1"/>
</dbReference>
<dbReference type="Gene3D" id="3.40.50.300">
    <property type="entry name" value="P-loop containing nucleotide triphosphate hydrolases"/>
    <property type="match status" value="1"/>
</dbReference>
<dbReference type="InterPro" id="IPR052156">
    <property type="entry name" value="BCAA_Transport_ATP-bd_LivF"/>
</dbReference>
<evidence type="ECO:0000256" key="4">
    <source>
        <dbReference type="ARBA" id="ARBA00022741"/>
    </source>
</evidence>
<dbReference type="Proteomes" id="UP000217999">
    <property type="component" value="Unassembled WGS sequence"/>
</dbReference>
<organism evidence="8 9">
    <name type="scientific">Vandammella animalimorsus</name>
    <dbReference type="NCBI Taxonomy" id="2029117"/>
    <lineage>
        <taxon>Bacteria</taxon>
        <taxon>Pseudomonadati</taxon>
        <taxon>Pseudomonadota</taxon>
        <taxon>Betaproteobacteria</taxon>
        <taxon>Burkholderiales</taxon>
        <taxon>Comamonadaceae</taxon>
        <taxon>Vandammella</taxon>
    </lineage>
</organism>
<dbReference type="InterPro" id="IPR032823">
    <property type="entry name" value="BCA_ABC_TP_C"/>
</dbReference>
<dbReference type="PROSITE" id="PS00211">
    <property type="entry name" value="ABC_TRANSPORTER_1"/>
    <property type="match status" value="1"/>
</dbReference>
<dbReference type="EMBL" id="NSJF01000004">
    <property type="protein sequence ID" value="PAT34381.1"/>
    <property type="molecule type" value="Genomic_DNA"/>
</dbReference>
<protein>
    <submittedName>
        <fullName evidence="8">ABC transporter ATP-binding protein</fullName>
    </submittedName>
</protein>
<dbReference type="SMART" id="SM00382">
    <property type="entry name" value="AAA"/>
    <property type="match status" value="1"/>
</dbReference>
<evidence type="ECO:0000256" key="1">
    <source>
        <dbReference type="ARBA" id="ARBA00005417"/>
    </source>
</evidence>
<keyword evidence="3" id="KW-1003">Cell membrane</keyword>
<evidence type="ECO:0000256" key="6">
    <source>
        <dbReference type="ARBA" id="ARBA00022970"/>
    </source>
</evidence>
<evidence type="ECO:0000256" key="2">
    <source>
        <dbReference type="ARBA" id="ARBA00022448"/>
    </source>
</evidence>
<dbReference type="GO" id="GO:0015658">
    <property type="term" value="F:branched-chain amino acid transmembrane transporter activity"/>
    <property type="evidence" value="ECO:0007669"/>
    <property type="project" value="TreeGrafter"/>
</dbReference>
<feature type="domain" description="ABC transporter" evidence="7">
    <location>
        <begin position="21"/>
        <end position="258"/>
    </location>
</feature>
<dbReference type="CDD" id="cd03224">
    <property type="entry name" value="ABC_TM1139_LivF_branched"/>
    <property type="match status" value="1"/>
</dbReference>
<keyword evidence="6" id="KW-0029">Amino-acid transport</keyword>
<dbReference type="GO" id="GO:0016887">
    <property type="term" value="F:ATP hydrolysis activity"/>
    <property type="evidence" value="ECO:0007669"/>
    <property type="project" value="InterPro"/>
</dbReference>
<sequence>MSHAHQAPTPAAPAVSAAPLLAVENLHVRYGKSAALLGAQLQLGQGELVCVIGPNGAGKSSLLNALMGCLPANGNASGTVRIAGQDVSALPLEQRVKRGLALVPETRELFASMSVEDNLILGSYLLRHQGAAQRQALLQEIFALFPRLKERRKQPAGTMSGGERQMLVIGRALMSRPRALMLDEPSLGLAPKIMNEVFAIIEDLRAQGLGILLVEQNSRAALRAARYAYVLELGAITLHGPAQEVANHPQVIEAYLGKKQVSAASIGQPAAL</sequence>
<keyword evidence="4" id="KW-0547">Nucleotide-binding</keyword>
<dbReference type="SUPFAM" id="SSF52540">
    <property type="entry name" value="P-loop containing nucleoside triphosphate hydrolases"/>
    <property type="match status" value="1"/>
</dbReference>
<keyword evidence="2" id="KW-0813">Transport</keyword>
<comment type="caution">
    <text evidence="8">The sequence shown here is derived from an EMBL/GenBank/DDBJ whole genome shotgun (WGS) entry which is preliminary data.</text>
</comment>
<dbReference type="RefSeq" id="WP_095550048.1">
    <property type="nucleotide sequence ID" value="NZ_NSJF01000004.1"/>
</dbReference>
<comment type="similarity">
    <text evidence="1">Belongs to the ABC transporter superfamily.</text>
</comment>
<proteinExistence type="inferred from homology"/>
<dbReference type="InterPro" id="IPR017871">
    <property type="entry name" value="ABC_transporter-like_CS"/>
</dbReference>
<evidence type="ECO:0000256" key="5">
    <source>
        <dbReference type="ARBA" id="ARBA00022840"/>
    </source>
</evidence>
<dbReference type="GO" id="GO:0015807">
    <property type="term" value="P:L-amino acid transport"/>
    <property type="evidence" value="ECO:0007669"/>
    <property type="project" value="TreeGrafter"/>
</dbReference>
<name>A0A2A2A9E2_9BURK</name>
<evidence type="ECO:0000259" key="7">
    <source>
        <dbReference type="PROSITE" id="PS50893"/>
    </source>
</evidence>
<dbReference type="InterPro" id="IPR003593">
    <property type="entry name" value="AAA+_ATPase"/>
</dbReference>
<dbReference type="Pfam" id="PF12399">
    <property type="entry name" value="BCA_ABC_TP_C"/>
    <property type="match status" value="1"/>
</dbReference>
<dbReference type="PANTHER" id="PTHR43820:SF6">
    <property type="entry name" value="ABC TRANSPORTER ATP-BINDING PROTEIN"/>
    <property type="match status" value="1"/>
</dbReference>
<keyword evidence="5 8" id="KW-0067">ATP-binding</keyword>
<dbReference type="InterPro" id="IPR027417">
    <property type="entry name" value="P-loop_NTPase"/>
</dbReference>
<reference evidence="8 9" key="1">
    <citation type="submission" date="2017-08" db="EMBL/GenBank/DDBJ databases">
        <title>WGS of Clinical strains of the CDC Group NO-1 linked to zoonotic infections in humans.</title>
        <authorList>
            <person name="Bernier A.-M."/>
            <person name="Bernard K."/>
        </authorList>
    </citation>
    <scope>NUCLEOTIDE SEQUENCE [LARGE SCALE GENOMIC DNA]</scope>
    <source>
        <strain evidence="8 9">NML03-0146</strain>
    </source>
</reference>
<evidence type="ECO:0000313" key="8">
    <source>
        <dbReference type="EMBL" id="PAT34381.1"/>
    </source>
</evidence>
<keyword evidence="3" id="KW-0472">Membrane</keyword>